<accession>A0ACC0CIU3</accession>
<evidence type="ECO:0000313" key="2">
    <source>
        <dbReference type="Proteomes" id="UP001497680"/>
    </source>
</evidence>
<protein>
    <submittedName>
        <fullName evidence="1">Uncharacterized protein</fullName>
    </submittedName>
</protein>
<comment type="caution">
    <text evidence="1">The sequence shown here is derived from an EMBL/GenBank/DDBJ whole genome shotgun (WGS) entry which is preliminary data.</text>
</comment>
<dbReference type="Proteomes" id="UP001497680">
    <property type="component" value="Unassembled WGS sequence"/>
</dbReference>
<proteinExistence type="predicted"/>
<gene>
    <name evidence="1" type="ORF">F4821DRAFT_64584</name>
</gene>
<evidence type="ECO:0000313" key="1">
    <source>
        <dbReference type="EMBL" id="KAI6080301.1"/>
    </source>
</evidence>
<keyword evidence="2" id="KW-1185">Reference proteome</keyword>
<dbReference type="EMBL" id="MU394457">
    <property type="protein sequence ID" value="KAI6080301.1"/>
    <property type="molecule type" value="Genomic_DNA"/>
</dbReference>
<reference evidence="1 2" key="1">
    <citation type="journal article" date="2022" name="New Phytol.">
        <title>Ecological generalism drives hyperdiversity of secondary metabolite gene clusters in xylarialean endophytes.</title>
        <authorList>
            <person name="Franco M.E.E."/>
            <person name="Wisecaver J.H."/>
            <person name="Arnold A.E."/>
            <person name="Ju Y.M."/>
            <person name="Slot J.C."/>
            <person name="Ahrendt S."/>
            <person name="Moore L.P."/>
            <person name="Eastman K.E."/>
            <person name="Scott K."/>
            <person name="Konkel Z."/>
            <person name="Mondo S.J."/>
            <person name="Kuo A."/>
            <person name="Hayes R.D."/>
            <person name="Haridas S."/>
            <person name="Andreopoulos B."/>
            <person name="Riley R."/>
            <person name="LaButti K."/>
            <person name="Pangilinan J."/>
            <person name="Lipzen A."/>
            <person name="Amirebrahimi M."/>
            <person name="Yan J."/>
            <person name="Adam C."/>
            <person name="Keymanesh K."/>
            <person name="Ng V."/>
            <person name="Louie K."/>
            <person name="Northen T."/>
            <person name="Drula E."/>
            <person name="Henrissat B."/>
            <person name="Hsieh H.M."/>
            <person name="Youens-Clark K."/>
            <person name="Lutzoni F."/>
            <person name="Miadlikowska J."/>
            <person name="Eastwood D.C."/>
            <person name="Hamelin R.C."/>
            <person name="Grigoriev I.V."/>
            <person name="U'Ren J.M."/>
        </authorList>
    </citation>
    <scope>NUCLEOTIDE SEQUENCE [LARGE SCALE GENOMIC DNA]</scope>
    <source>
        <strain evidence="1 2">ER1909</strain>
    </source>
</reference>
<organism evidence="1 2">
    <name type="scientific">Hypoxylon rubiginosum</name>
    <dbReference type="NCBI Taxonomy" id="110542"/>
    <lineage>
        <taxon>Eukaryota</taxon>
        <taxon>Fungi</taxon>
        <taxon>Dikarya</taxon>
        <taxon>Ascomycota</taxon>
        <taxon>Pezizomycotina</taxon>
        <taxon>Sordariomycetes</taxon>
        <taxon>Xylariomycetidae</taxon>
        <taxon>Xylariales</taxon>
        <taxon>Hypoxylaceae</taxon>
        <taxon>Hypoxylon</taxon>
    </lineage>
</organism>
<name>A0ACC0CIU3_9PEZI</name>
<sequence length="218" mass="24996">MATNDGAVKSNKRLACPYYKHDPRKFRRARTCAGPGFNGIHRLKEHLYRVHGYQKHTCERCLHDCKSAAGLSEHLRESELCVVKPVQRADGRMTRHQQTEVQSRKRMPSKTTDEQKWIFIYRILFPETGLTNIPSPYLEDEDMLAPSYNSSIPSQAICENILMATPKANLERSVKTDIWQILCSSDDTPTKMERVYNVVCGFPKRLIDQEHTSLSKGA</sequence>